<dbReference type="Proteomes" id="UP000664132">
    <property type="component" value="Unassembled WGS sequence"/>
</dbReference>
<comment type="caution">
    <text evidence="1">The sequence shown here is derived from an EMBL/GenBank/DDBJ whole genome shotgun (WGS) entry which is preliminary data.</text>
</comment>
<keyword evidence="2" id="KW-1185">Reference proteome</keyword>
<dbReference type="AlphaFoldDB" id="A0A8H7WC57"/>
<accession>A0A8H7WC57</accession>
<name>A0A8H7WC57_9HELO</name>
<organism evidence="1 2">
    <name type="scientific">Cadophora malorum</name>
    <dbReference type="NCBI Taxonomy" id="108018"/>
    <lineage>
        <taxon>Eukaryota</taxon>
        <taxon>Fungi</taxon>
        <taxon>Dikarya</taxon>
        <taxon>Ascomycota</taxon>
        <taxon>Pezizomycotina</taxon>
        <taxon>Leotiomycetes</taxon>
        <taxon>Helotiales</taxon>
        <taxon>Ploettnerulaceae</taxon>
        <taxon>Cadophora</taxon>
    </lineage>
</organism>
<evidence type="ECO:0000313" key="2">
    <source>
        <dbReference type="Proteomes" id="UP000664132"/>
    </source>
</evidence>
<protein>
    <submittedName>
        <fullName evidence="1">Uncharacterized protein</fullName>
    </submittedName>
</protein>
<sequence length="670" mass="75392">MTNVRVDTLEGVASLLVLCSYDVLQRMTPGVVESLLVGTFSSIVDPGTLQGEQFPHAMKKLLENFISATVDSDRYSEQFGQAVRWKSEILMILDTPDFPPFSSQRAHRSHLNFLRELLGANTREEMSSHATDLSITDTTMIGYSPSRDIKIYDTLFLDTAFIALAAAANGARVMLEVHKRTGVYRIPEPVSNDFRDTFVVRLWLIQPPEYISRVLEYIETNQRATHVDLLSRNNNIETYENVTIFGGELELSTAIAGKLGYKANSSELNQERVVQSLWKKGFNLGISLKWHNLPSLRRQQVDLQLCYEDTELPPISKQVLFLVSSVSMRPTVDTIPSMRKLSRERALIVDEVYRLKHYDDTPEDPEFRKALQLVSIAIVVGTLHNLTNAPAGDMFQYAFNIENIEHPDGTFLILLDKFMSHINHQELIRAAASLWGGATKASQDFKIEDERVVGIVAPHSTIMLTLVRDPLGFATTAAPLLTMIRGSVPMLPRNPRNGFIVAAGPMETYADFSRREFCCDPAESWPDKEGDPLPGDIVITIEPDVGNDSKKVVLCSYFEGRLAFELDPLLVFENLVRWRFNVDSDADVTVYDGISRGRSGSRPMSETDLLTLKHFKAVDGTAYFWARDPAWLISMVGCVENHRASIYLGTKTDSRHFTQVEDGEVVIQFR</sequence>
<evidence type="ECO:0000313" key="1">
    <source>
        <dbReference type="EMBL" id="KAG4422129.1"/>
    </source>
</evidence>
<dbReference type="EMBL" id="JAFJYH010000054">
    <property type="protein sequence ID" value="KAG4422129.1"/>
    <property type="molecule type" value="Genomic_DNA"/>
</dbReference>
<dbReference type="OrthoDB" id="3512936at2759"/>
<proteinExistence type="predicted"/>
<gene>
    <name evidence="1" type="ORF">IFR04_004756</name>
</gene>
<reference evidence="1" key="1">
    <citation type="submission" date="2021-02" db="EMBL/GenBank/DDBJ databases">
        <title>Genome sequence Cadophora malorum strain M34.</title>
        <authorList>
            <person name="Stefanovic E."/>
            <person name="Vu D."/>
            <person name="Scully C."/>
            <person name="Dijksterhuis J."/>
            <person name="Roader J."/>
            <person name="Houbraken J."/>
        </authorList>
    </citation>
    <scope>NUCLEOTIDE SEQUENCE</scope>
    <source>
        <strain evidence="1">M34</strain>
    </source>
</reference>